<name>A0A1L9VWQ5_ASPGL</name>
<protein>
    <submittedName>
        <fullName evidence="3">Uncharacterized protein</fullName>
    </submittedName>
</protein>
<dbReference type="Proteomes" id="UP000184300">
    <property type="component" value="Unassembled WGS sequence"/>
</dbReference>
<reference evidence="4" key="1">
    <citation type="journal article" date="2017" name="Genome Biol.">
        <title>Comparative genomics reveals high biological diversity and specific adaptations in the industrially and medically important fungal genus Aspergillus.</title>
        <authorList>
            <person name="de Vries R.P."/>
            <person name="Riley R."/>
            <person name="Wiebenga A."/>
            <person name="Aguilar-Osorio G."/>
            <person name="Amillis S."/>
            <person name="Uchima C.A."/>
            <person name="Anderluh G."/>
            <person name="Asadollahi M."/>
            <person name="Askin M."/>
            <person name="Barry K."/>
            <person name="Battaglia E."/>
            <person name="Bayram O."/>
            <person name="Benocci T."/>
            <person name="Braus-Stromeyer S.A."/>
            <person name="Caldana C."/>
            <person name="Canovas D."/>
            <person name="Cerqueira G.C."/>
            <person name="Chen F."/>
            <person name="Chen W."/>
            <person name="Choi C."/>
            <person name="Clum A."/>
            <person name="Dos Santos R.A."/>
            <person name="Damasio A.R."/>
            <person name="Diallinas G."/>
            <person name="Emri T."/>
            <person name="Fekete E."/>
            <person name="Flipphi M."/>
            <person name="Freyberg S."/>
            <person name="Gallo A."/>
            <person name="Gournas C."/>
            <person name="Habgood R."/>
            <person name="Hainaut M."/>
            <person name="Harispe M.L."/>
            <person name="Henrissat B."/>
            <person name="Hilden K.S."/>
            <person name="Hope R."/>
            <person name="Hossain A."/>
            <person name="Karabika E."/>
            <person name="Karaffa L."/>
            <person name="Karanyi Z."/>
            <person name="Krasevec N."/>
            <person name="Kuo A."/>
            <person name="Kusch H."/>
            <person name="LaButti K."/>
            <person name="Lagendijk E.L."/>
            <person name="Lapidus A."/>
            <person name="Levasseur A."/>
            <person name="Lindquist E."/>
            <person name="Lipzen A."/>
            <person name="Logrieco A.F."/>
            <person name="MacCabe A."/>
            <person name="Maekelae M.R."/>
            <person name="Malavazi I."/>
            <person name="Melin P."/>
            <person name="Meyer V."/>
            <person name="Mielnichuk N."/>
            <person name="Miskei M."/>
            <person name="Molnar A.P."/>
            <person name="Mule G."/>
            <person name="Ngan C.Y."/>
            <person name="Orejas M."/>
            <person name="Orosz E."/>
            <person name="Ouedraogo J.P."/>
            <person name="Overkamp K.M."/>
            <person name="Park H.-S."/>
            <person name="Perrone G."/>
            <person name="Piumi F."/>
            <person name="Punt P.J."/>
            <person name="Ram A.F."/>
            <person name="Ramon A."/>
            <person name="Rauscher S."/>
            <person name="Record E."/>
            <person name="Riano-Pachon D.M."/>
            <person name="Robert V."/>
            <person name="Roehrig J."/>
            <person name="Ruller R."/>
            <person name="Salamov A."/>
            <person name="Salih N.S."/>
            <person name="Samson R.A."/>
            <person name="Sandor E."/>
            <person name="Sanguinetti M."/>
            <person name="Schuetze T."/>
            <person name="Sepcic K."/>
            <person name="Shelest E."/>
            <person name="Sherlock G."/>
            <person name="Sophianopoulou V."/>
            <person name="Squina F.M."/>
            <person name="Sun H."/>
            <person name="Susca A."/>
            <person name="Todd R.B."/>
            <person name="Tsang A."/>
            <person name="Unkles S.E."/>
            <person name="van de Wiele N."/>
            <person name="van Rossen-Uffink D."/>
            <person name="Oliveira J.V."/>
            <person name="Vesth T.C."/>
            <person name="Visser J."/>
            <person name="Yu J.-H."/>
            <person name="Zhou M."/>
            <person name="Andersen M.R."/>
            <person name="Archer D.B."/>
            <person name="Baker S.E."/>
            <person name="Benoit I."/>
            <person name="Brakhage A.A."/>
            <person name="Braus G.H."/>
            <person name="Fischer R."/>
            <person name="Frisvad J.C."/>
            <person name="Goldman G.H."/>
            <person name="Houbraken J."/>
            <person name="Oakley B."/>
            <person name="Pocsi I."/>
            <person name="Scazzocchio C."/>
            <person name="Seiboth B."/>
            <person name="vanKuyk P.A."/>
            <person name="Wortman J."/>
            <person name="Dyer P.S."/>
            <person name="Grigoriev I.V."/>
        </authorList>
    </citation>
    <scope>NUCLEOTIDE SEQUENCE [LARGE SCALE GENOMIC DNA]</scope>
    <source>
        <strain evidence="4">CBS 516.65</strain>
    </source>
</reference>
<dbReference type="RefSeq" id="XP_022405024.1">
    <property type="nucleotide sequence ID" value="XM_022549412.1"/>
</dbReference>
<keyword evidence="4" id="KW-1185">Reference proteome</keyword>
<organism evidence="3 4">
    <name type="scientific">Aspergillus glaucus CBS 516.65</name>
    <dbReference type="NCBI Taxonomy" id="1160497"/>
    <lineage>
        <taxon>Eukaryota</taxon>
        <taxon>Fungi</taxon>
        <taxon>Dikarya</taxon>
        <taxon>Ascomycota</taxon>
        <taxon>Pezizomycotina</taxon>
        <taxon>Eurotiomycetes</taxon>
        <taxon>Eurotiomycetidae</taxon>
        <taxon>Eurotiales</taxon>
        <taxon>Aspergillaceae</taxon>
        <taxon>Aspergillus</taxon>
        <taxon>Aspergillus subgen. Aspergillus</taxon>
    </lineage>
</organism>
<dbReference type="AlphaFoldDB" id="A0A1L9VWQ5"/>
<proteinExistence type="predicted"/>
<accession>A0A1L9VWQ5</accession>
<evidence type="ECO:0000256" key="2">
    <source>
        <dbReference type="SAM" id="Phobius"/>
    </source>
</evidence>
<sequence>MRFLYSRLPVHKSNTERDKEYEDGPEQSLEPPRVFCKWLPMFLILLLLTNAITLLGSLYWASWRELRFKAESPLAYARMPQSLDTVLVRQELRLDSLALH</sequence>
<dbReference type="GeneID" id="34465672"/>
<dbReference type="VEuPathDB" id="FungiDB:ASPGLDRAFT_698945"/>
<keyword evidence="2" id="KW-1133">Transmembrane helix</keyword>
<gene>
    <name evidence="3" type="ORF">ASPGLDRAFT_698945</name>
</gene>
<keyword evidence="2" id="KW-0472">Membrane</keyword>
<feature type="compositionally biased region" description="Basic and acidic residues" evidence="1">
    <location>
        <begin position="13"/>
        <end position="22"/>
    </location>
</feature>
<keyword evidence="2" id="KW-0812">Transmembrane</keyword>
<evidence type="ECO:0000256" key="1">
    <source>
        <dbReference type="SAM" id="MobiDB-lite"/>
    </source>
</evidence>
<feature type="region of interest" description="Disordered" evidence="1">
    <location>
        <begin position="1"/>
        <end position="29"/>
    </location>
</feature>
<evidence type="ECO:0000313" key="3">
    <source>
        <dbReference type="EMBL" id="OJJ88348.1"/>
    </source>
</evidence>
<dbReference type="EMBL" id="KV878889">
    <property type="protein sequence ID" value="OJJ88348.1"/>
    <property type="molecule type" value="Genomic_DNA"/>
</dbReference>
<evidence type="ECO:0000313" key="4">
    <source>
        <dbReference type="Proteomes" id="UP000184300"/>
    </source>
</evidence>
<feature type="transmembrane region" description="Helical" evidence="2">
    <location>
        <begin position="38"/>
        <end position="61"/>
    </location>
</feature>
<dbReference type="STRING" id="1160497.A0A1L9VWQ5"/>
<dbReference type="OrthoDB" id="3687641at2759"/>